<keyword evidence="1" id="KW-1133">Transmembrane helix</keyword>
<feature type="transmembrane region" description="Helical" evidence="1">
    <location>
        <begin position="101"/>
        <end position="127"/>
    </location>
</feature>
<name>A0A914ZPE5_PARUN</name>
<keyword evidence="1" id="KW-0472">Membrane</keyword>
<sequence length="128" mass="14691">IIMLIIMIAIIQAIVIVILINIIVNAIIITAITDLSYQHYRKFEIDVLEYHNILFAALSQSMAILVIITSYGNIPCDSSFHFRVESIPAAQLKCILLTRHILFILSFRTFFLIYIFISTFFAASFFLK</sequence>
<dbReference type="AlphaFoldDB" id="A0A914ZPE5"/>
<evidence type="ECO:0000313" key="2">
    <source>
        <dbReference type="Proteomes" id="UP000887569"/>
    </source>
</evidence>
<proteinExistence type="predicted"/>
<keyword evidence="1" id="KW-0812">Transmembrane</keyword>
<evidence type="ECO:0000256" key="1">
    <source>
        <dbReference type="SAM" id="Phobius"/>
    </source>
</evidence>
<feature type="transmembrane region" description="Helical" evidence="1">
    <location>
        <begin position="53"/>
        <end position="74"/>
    </location>
</feature>
<dbReference type="WBParaSite" id="PgB08_g012_t01">
    <property type="protein sequence ID" value="PgB08_g012_t01"/>
    <property type="gene ID" value="PgB08_g012"/>
</dbReference>
<organism evidence="2 3">
    <name type="scientific">Parascaris univalens</name>
    <name type="common">Nematode worm</name>
    <dbReference type="NCBI Taxonomy" id="6257"/>
    <lineage>
        <taxon>Eukaryota</taxon>
        <taxon>Metazoa</taxon>
        <taxon>Ecdysozoa</taxon>
        <taxon>Nematoda</taxon>
        <taxon>Chromadorea</taxon>
        <taxon>Rhabditida</taxon>
        <taxon>Spirurina</taxon>
        <taxon>Ascaridomorpha</taxon>
        <taxon>Ascaridoidea</taxon>
        <taxon>Ascarididae</taxon>
        <taxon>Parascaris</taxon>
    </lineage>
</organism>
<evidence type="ECO:0000313" key="3">
    <source>
        <dbReference type="WBParaSite" id="PgB08_g012_t01"/>
    </source>
</evidence>
<feature type="transmembrane region" description="Helical" evidence="1">
    <location>
        <begin position="6"/>
        <end position="32"/>
    </location>
</feature>
<protein>
    <submittedName>
        <fullName evidence="3">G_PROTEIN_RECEP_F1_2 domain-containing protein</fullName>
    </submittedName>
</protein>
<dbReference type="Proteomes" id="UP000887569">
    <property type="component" value="Unplaced"/>
</dbReference>
<accession>A0A914ZPE5</accession>
<reference evidence="3" key="1">
    <citation type="submission" date="2022-11" db="UniProtKB">
        <authorList>
            <consortium name="WormBaseParasite"/>
        </authorList>
    </citation>
    <scope>IDENTIFICATION</scope>
</reference>
<keyword evidence="2" id="KW-1185">Reference proteome</keyword>